<proteinExistence type="predicted"/>
<dbReference type="RefSeq" id="YP_009301136.1">
    <property type="nucleotide sequence ID" value="NC_031230.1"/>
</dbReference>
<dbReference type="Proteomes" id="UP000201371">
    <property type="component" value="Segment"/>
</dbReference>
<protein>
    <submittedName>
        <fullName evidence="1">Uncharacterized protein</fullName>
    </submittedName>
</protein>
<sequence length="106" mass="11773">MSEVDHLREEVAKLRRHADRLALTLDLVLHDAHPVYANTSGWRGGIGGSALTPGCSIIDPPPDSDWTQYDLPSKPLREYLAEYGVSAKDWARGKAIIKHELEGELK</sequence>
<evidence type="ECO:0000313" key="2">
    <source>
        <dbReference type="Proteomes" id="UP000201371"/>
    </source>
</evidence>
<reference evidence="2" key="1">
    <citation type="submission" date="2016-03" db="EMBL/GenBank/DDBJ databases">
        <authorList>
            <person name="Ploux O."/>
        </authorList>
    </citation>
    <scope>NUCLEOTIDE SEQUENCE [LARGE SCALE GENOMIC DNA]</scope>
</reference>
<evidence type="ECO:0000313" key="1">
    <source>
        <dbReference type="EMBL" id="AMS02626.1"/>
    </source>
</evidence>
<organism evidence="1 2">
    <name type="scientific">Gordonia phage Yvonnetastic</name>
    <dbReference type="NCBI Taxonomy" id="1821566"/>
    <lineage>
        <taxon>Viruses</taxon>
        <taxon>Duplodnaviria</taxon>
        <taxon>Heunggongvirae</taxon>
        <taxon>Uroviricota</taxon>
        <taxon>Caudoviricetes</taxon>
        <taxon>Yvonnevirus</taxon>
        <taxon>Yvonnevirus yvonnetastic</taxon>
        <taxon>Gordonia virus Yvonnetastic</taxon>
    </lineage>
</organism>
<keyword evidence="2" id="KW-1185">Reference proteome</keyword>
<gene>
    <name evidence="1" type="primary">82</name>
    <name evidence="1" type="ORF">SEA_YVONNETASTIC_82</name>
</gene>
<accession>A0A142K943</accession>
<dbReference type="EMBL" id="KU963248">
    <property type="protein sequence ID" value="AMS02626.1"/>
    <property type="molecule type" value="Genomic_DNA"/>
</dbReference>
<dbReference type="GeneID" id="29125044"/>
<name>A0A142K943_9CAUD</name>
<dbReference type="KEGG" id="vg:29125044"/>